<keyword evidence="1" id="KW-0812">Transmembrane</keyword>
<gene>
    <name evidence="3" type="ORF">COY16_05020</name>
</gene>
<organism evidence="3 4">
    <name type="scientific">Candidatus Roizmanbacteria bacterium CG_4_10_14_0_2_um_filter_39_13</name>
    <dbReference type="NCBI Taxonomy" id="1974825"/>
    <lineage>
        <taxon>Bacteria</taxon>
        <taxon>Candidatus Roizmaniibacteriota</taxon>
    </lineage>
</organism>
<dbReference type="EMBL" id="PFOB01000063">
    <property type="protein sequence ID" value="PIZ62214.1"/>
    <property type="molecule type" value="Genomic_DNA"/>
</dbReference>
<evidence type="ECO:0000313" key="4">
    <source>
        <dbReference type="Proteomes" id="UP000228503"/>
    </source>
</evidence>
<comment type="caution">
    <text evidence="3">The sequence shown here is derived from an EMBL/GenBank/DDBJ whole genome shotgun (WGS) entry which is preliminary data.</text>
</comment>
<feature type="transmembrane region" description="Helical" evidence="1">
    <location>
        <begin position="57"/>
        <end position="80"/>
    </location>
</feature>
<evidence type="ECO:0000256" key="1">
    <source>
        <dbReference type="SAM" id="Phobius"/>
    </source>
</evidence>
<dbReference type="Pfam" id="PF13828">
    <property type="entry name" value="DUF4190"/>
    <property type="match status" value="1"/>
</dbReference>
<feature type="transmembrane region" description="Helical" evidence="1">
    <location>
        <begin position="20"/>
        <end position="45"/>
    </location>
</feature>
<name>A0A2M7TWK3_9BACT</name>
<keyword evidence="1" id="KW-1133">Transmembrane helix</keyword>
<dbReference type="AlphaFoldDB" id="A0A2M7TWK3"/>
<reference evidence="4" key="1">
    <citation type="submission" date="2017-09" db="EMBL/GenBank/DDBJ databases">
        <title>Depth-based differentiation of microbial function through sediment-hosted aquifers and enrichment of novel symbionts in the deep terrestrial subsurface.</title>
        <authorList>
            <person name="Probst A.J."/>
            <person name="Ladd B."/>
            <person name="Jarett J.K."/>
            <person name="Geller-Mcgrath D.E."/>
            <person name="Sieber C.M.K."/>
            <person name="Emerson J.B."/>
            <person name="Anantharaman K."/>
            <person name="Thomas B.C."/>
            <person name="Malmstrom R."/>
            <person name="Stieglmeier M."/>
            <person name="Klingl A."/>
            <person name="Woyke T."/>
            <person name="Ryan C.M."/>
            <person name="Banfield J.F."/>
        </authorList>
    </citation>
    <scope>NUCLEOTIDE SEQUENCE [LARGE SCALE GENOMIC DNA]</scope>
</reference>
<proteinExistence type="predicted"/>
<dbReference type="InterPro" id="IPR025241">
    <property type="entry name" value="DUF4190"/>
</dbReference>
<accession>A0A2M7TWK3</accession>
<dbReference type="Proteomes" id="UP000228503">
    <property type="component" value="Unassembled WGS sequence"/>
</dbReference>
<evidence type="ECO:0000259" key="2">
    <source>
        <dbReference type="Pfam" id="PF13828"/>
    </source>
</evidence>
<keyword evidence="1" id="KW-0472">Membrane</keyword>
<protein>
    <recommendedName>
        <fullName evidence="2">DUF4190 domain-containing protein</fullName>
    </recommendedName>
</protein>
<sequence length="84" mass="9146">MEKDIKKSSQKNNKNAITGFMISIISIFGIGLAGIIGMIFGIIALTQIKYTQEKGKGWAIAAIIIGFIWGIGLSIIRILIEMGY</sequence>
<evidence type="ECO:0000313" key="3">
    <source>
        <dbReference type="EMBL" id="PIZ62214.1"/>
    </source>
</evidence>
<feature type="domain" description="DUF4190" evidence="2">
    <location>
        <begin position="23"/>
        <end position="71"/>
    </location>
</feature>